<dbReference type="PRINTS" id="PR00116">
    <property type="entry name" value="ARGINASE"/>
</dbReference>
<gene>
    <name evidence="5" type="ORF">JOL79_32480</name>
</gene>
<evidence type="ECO:0000256" key="1">
    <source>
        <dbReference type="ARBA" id="ARBA00009227"/>
    </source>
</evidence>
<evidence type="ECO:0000256" key="3">
    <source>
        <dbReference type="ARBA" id="ARBA00022801"/>
    </source>
</evidence>
<evidence type="ECO:0000313" key="6">
    <source>
        <dbReference type="Proteomes" id="UP000674234"/>
    </source>
</evidence>
<dbReference type="PANTHER" id="PTHR11358:SF26">
    <property type="entry name" value="GUANIDINO ACID HYDROLASE, MITOCHONDRIAL"/>
    <property type="match status" value="1"/>
</dbReference>
<evidence type="ECO:0000313" key="5">
    <source>
        <dbReference type="EMBL" id="MBP2708508.1"/>
    </source>
</evidence>
<dbReference type="AlphaFoldDB" id="A0A941ANM5"/>
<dbReference type="InterPro" id="IPR006035">
    <property type="entry name" value="Ureohydrolase"/>
</dbReference>
<evidence type="ECO:0000256" key="2">
    <source>
        <dbReference type="ARBA" id="ARBA00022723"/>
    </source>
</evidence>
<dbReference type="EMBL" id="JAFCNB010000035">
    <property type="protein sequence ID" value="MBP2708508.1"/>
    <property type="molecule type" value="Genomic_DNA"/>
</dbReference>
<comment type="similarity">
    <text evidence="1">Belongs to the arginase family. Agmatinase subfamily.</text>
</comment>
<dbReference type="PROSITE" id="PS51409">
    <property type="entry name" value="ARGINASE_2"/>
    <property type="match status" value="1"/>
</dbReference>
<dbReference type="PROSITE" id="PS01053">
    <property type="entry name" value="ARGINASE_1"/>
    <property type="match status" value="1"/>
</dbReference>
<dbReference type="InterPro" id="IPR020855">
    <property type="entry name" value="Ureohydrolase_Mn_BS"/>
</dbReference>
<dbReference type="CDD" id="cd09990">
    <property type="entry name" value="Agmatinase-like"/>
    <property type="match status" value="1"/>
</dbReference>
<keyword evidence="3 4" id="KW-0378">Hydrolase</keyword>
<name>A0A941ANM5_9ACTN</name>
<keyword evidence="2" id="KW-0479">Metal-binding</keyword>
<dbReference type="PANTHER" id="PTHR11358">
    <property type="entry name" value="ARGINASE/AGMATINASE"/>
    <property type="match status" value="1"/>
</dbReference>
<dbReference type="Pfam" id="PF00491">
    <property type="entry name" value="Arginase"/>
    <property type="match status" value="1"/>
</dbReference>
<dbReference type="Proteomes" id="UP000674234">
    <property type="component" value="Unassembled WGS sequence"/>
</dbReference>
<dbReference type="GO" id="GO:0008783">
    <property type="term" value="F:agmatinase activity"/>
    <property type="evidence" value="ECO:0007669"/>
    <property type="project" value="TreeGrafter"/>
</dbReference>
<comment type="caution">
    <text evidence="5">The sequence shown here is derived from an EMBL/GenBank/DDBJ whole genome shotgun (WGS) entry which is preliminary data.</text>
</comment>
<evidence type="ECO:0000256" key="4">
    <source>
        <dbReference type="RuleBase" id="RU003684"/>
    </source>
</evidence>
<dbReference type="GO" id="GO:0046872">
    <property type="term" value="F:metal ion binding"/>
    <property type="evidence" value="ECO:0007669"/>
    <property type="project" value="UniProtKB-KW"/>
</dbReference>
<dbReference type="GO" id="GO:0033389">
    <property type="term" value="P:putrescine biosynthetic process from arginine, via agmatine"/>
    <property type="evidence" value="ECO:0007669"/>
    <property type="project" value="TreeGrafter"/>
</dbReference>
<protein>
    <submittedName>
        <fullName evidence="5">Agmatinase family protein</fullName>
    </submittedName>
</protein>
<dbReference type="Gene3D" id="3.40.800.10">
    <property type="entry name" value="Ureohydrolase domain"/>
    <property type="match status" value="1"/>
</dbReference>
<sequence length="402" mass="43883">MRWGWPRKRCSVACRRRWVVAGCAFTKGSSVTENGPEEVWRIPIDRSQSPSREPGPIDLRRNFLQAAYSGIPTFMGVPVCLDQEDLRAGGVDVAVFGVPLDSSSGHRGAAYGPRALRSDERYLFNTPELLVNASTRVSPFNLLKVVDYGDAAVDIFSVEKSLPSIAATVREVADVGAVPVILGGDHSLMIASVGALADLYGPDKVGVVHFDAHPDCHEHIFGHRVTHGTPIWRLIEEKRIPGKNFVQVGLRTPTGPDDALFNWMRRNGLRTHFMVEIERRGFAAVLDKVIEEVLDGPEFVYLSLDIDVLDPAFAPGTGTPEPGGLTPRELFPAFRRLCAETNVIGMDVVEVAPHLDPGYSTTMNARRAIFEGLTGLAMKKAGMVSADYVNPIASGQLKFPLT</sequence>
<organism evidence="5 6">
    <name type="scientific">Microbispora oryzae</name>
    <dbReference type="NCBI Taxonomy" id="2806554"/>
    <lineage>
        <taxon>Bacteria</taxon>
        <taxon>Bacillati</taxon>
        <taxon>Actinomycetota</taxon>
        <taxon>Actinomycetes</taxon>
        <taxon>Streptosporangiales</taxon>
        <taxon>Streptosporangiaceae</taxon>
        <taxon>Microbispora</taxon>
    </lineage>
</organism>
<accession>A0A941ANM5</accession>
<keyword evidence="6" id="KW-1185">Reference proteome</keyword>
<dbReference type="InterPro" id="IPR023696">
    <property type="entry name" value="Ureohydrolase_dom_sf"/>
</dbReference>
<dbReference type="SUPFAM" id="SSF52768">
    <property type="entry name" value="Arginase/deacetylase"/>
    <property type="match status" value="1"/>
</dbReference>
<reference evidence="5" key="1">
    <citation type="submission" date="2021-02" db="EMBL/GenBank/DDBJ databases">
        <title>Draft genome sequence of Microbispora sp. RL4-1S isolated from rice leaves in Thailand.</title>
        <authorList>
            <person name="Muangham S."/>
            <person name="Duangmal K."/>
        </authorList>
    </citation>
    <scope>NUCLEOTIDE SEQUENCE</scope>
    <source>
        <strain evidence="5">RL4-1S</strain>
    </source>
</reference>
<proteinExistence type="inferred from homology"/>